<evidence type="ECO:0000313" key="2">
    <source>
        <dbReference type="Proteomes" id="UP000664357"/>
    </source>
</evidence>
<proteinExistence type="predicted"/>
<keyword evidence="2" id="KW-1185">Reference proteome</keyword>
<name>A0ABV0ESX4_9ENTE</name>
<dbReference type="EMBL" id="JAFREL020000003">
    <property type="protein sequence ID" value="MEO1771711.1"/>
    <property type="molecule type" value="Genomic_DNA"/>
</dbReference>
<comment type="caution">
    <text evidence="1">The sequence shown here is derived from an EMBL/GenBank/DDBJ whole genome shotgun (WGS) entry which is preliminary data.</text>
</comment>
<dbReference type="RefSeq" id="WP_207703853.1">
    <property type="nucleotide sequence ID" value="NZ_JAFREL020000003.1"/>
</dbReference>
<dbReference type="Proteomes" id="UP000664357">
    <property type="component" value="Unassembled WGS sequence"/>
</dbReference>
<reference evidence="1 2" key="1">
    <citation type="submission" date="2021-03" db="EMBL/GenBank/DDBJ databases">
        <authorList>
            <person name="Gilmore M.S."/>
            <person name="Schwartzman J."/>
            <person name="Van Tyne D."/>
            <person name="Martin M."/>
            <person name="Earl A.M."/>
            <person name="Manson A.L."/>
            <person name="Straub T."/>
            <person name="Salamzade R."/>
            <person name="Saavedra J."/>
            <person name="Lebreton F."/>
            <person name="Prichula J."/>
            <person name="Schaufler K."/>
            <person name="Gaca A."/>
            <person name="Sgardioli B."/>
            <person name="Wagenaar J."/>
            <person name="Strong T."/>
        </authorList>
    </citation>
    <scope>NUCLEOTIDE SEQUENCE [LARGE SCALE GENOMIC DNA]</scope>
    <source>
        <strain evidence="1 2">665A</strain>
    </source>
</reference>
<organism evidence="1 2">
    <name type="scientific">Candidatus Enterococcus ferrettii</name>
    <dbReference type="NCBI Taxonomy" id="2815324"/>
    <lineage>
        <taxon>Bacteria</taxon>
        <taxon>Bacillati</taxon>
        <taxon>Bacillota</taxon>
        <taxon>Bacilli</taxon>
        <taxon>Lactobacillales</taxon>
        <taxon>Enterococcaceae</taxon>
        <taxon>Enterococcus</taxon>
    </lineage>
</organism>
<accession>A0ABV0ESX4</accession>
<dbReference type="Pfam" id="PF19385">
    <property type="entry name" value="DUF5960"/>
    <property type="match status" value="1"/>
</dbReference>
<gene>
    <name evidence="1" type="ORF">JZO67_003692</name>
</gene>
<reference evidence="1 2" key="2">
    <citation type="submission" date="2024-02" db="EMBL/GenBank/DDBJ databases">
        <title>The Genome Sequence of Enterococcus sp. DIV0159.</title>
        <authorList>
            <person name="Earl A."/>
            <person name="Manson A."/>
            <person name="Gilmore M."/>
            <person name="Sanders J."/>
            <person name="Shea T."/>
            <person name="Howe W."/>
            <person name="Livny J."/>
            <person name="Cuomo C."/>
            <person name="Neafsey D."/>
            <person name="Birren B."/>
        </authorList>
    </citation>
    <scope>NUCLEOTIDE SEQUENCE [LARGE SCALE GENOMIC DNA]</scope>
    <source>
        <strain evidence="1 2">665A</strain>
    </source>
</reference>
<protein>
    <submittedName>
        <fullName evidence="1">Uncharacterized protein</fullName>
    </submittedName>
</protein>
<dbReference type="InterPro" id="IPR046004">
    <property type="entry name" value="DUF5960"/>
</dbReference>
<evidence type="ECO:0000313" key="1">
    <source>
        <dbReference type="EMBL" id="MEO1771711.1"/>
    </source>
</evidence>
<sequence>MLDTNGAVFEFKSEEDDQFTKDYHRLVDSAVPLFAVKEDLLYLMESQGITYFMMPAVITKDRKDHNFYFEVETFETSRIKKYKYLRCD</sequence>